<reference evidence="1 2" key="1">
    <citation type="journal article" date="2011" name="Stand. Genomic Sci.">
        <title>Complete genome sequence of the gliding freshwater bacterium Fluviicola taffensis type strain (RW262).</title>
        <authorList>
            <person name="Woyke T."/>
            <person name="Chertkov O."/>
            <person name="Lapidus A."/>
            <person name="Nolan M."/>
            <person name="Lucas S."/>
            <person name="Del Rio T.G."/>
            <person name="Tice H."/>
            <person name="Cheng J.F."/>
            <person name="Tapia R."/>
            <person name="Han C."/>
            <person name="Goodwin L."/>
            <person name="Pitluck S."/>
            <person name="Liolios K."/>
            <person name="Pagani I."/>
            <person name="Ivanova N."/>
            <person name="Huntemann M."/>
            <person name="Mavromatis K."/>
            <person name="Mikhailova N."/>
            <person name="Pati A."/>
            <person name="Chen A."/>
            <person name="Palaniappan K."/>
            <person name="Land M."/>
            <person name="Hauser L."/>
            <person name="Brambilla E.M."/>
            <person name="Rohde M."/>
            <person name="Mwirichia R."/>
            <person name="Sikorski J."/>
            <person name="Tindall B.J."/>
            <person name="Goker M."/>
            <person name="Bristow J."/>
            <person name="Eisen J.A."/>
            <person name="Markowitz V."/>
            <person name="Hugenholtz P."/>
            <person name="Klenk H.P."/>
            <person name="Kyrpides N.C."/>
        </authorList>
    </citation>
    <scope>NUCLEOTIDE SEQUENCE [LARGE SCALE GENOMIC DNA]</scope>
    <source>
        <strain evidence="2">DSM 16823 / RW262 / RW262</strain>
    </source>
</reference>
<dbReference type="AlphaFoldDB" id="F2IDT1"/>
<dbReference type="KEGG" id="fte:Fluta_2488"/>
<accession>F2IDT1</accession>
<name>F2IDT1_FLUTR</name>
<dbReference type="Proteomes" id="UP000007463">
    <property type="component" value="Chromosome"/>
</dbReference>
<evidence type="ECO:0000313" key="2">
    <source>
        <dbReference type="Proteomes" id="UP000007463"/>
    </source>
</evidence>
<dbReference type="eggNOG" id="COG4935">
    <property type="taxonomic scope" value="Bacteria"/>
</dbReference>
<organism evidence="1 2">
    <name type="scientific">Fluviicola taffensis (strain DSM 16823 / NCIMB 13979 / RW262)</name>
    <dbReference type="NCBI Taxonomy" id="755732"/>
    <lineage>
        <taxon>Bacteria</taxon>
        <taxon>Pseudomonadati</taxon>
        <taxon>Bacteroidota</taxon>
        <taxon>Flavobacteriia</taxon>
        <taxon>Flavobacteriales</taxon>
        <taxon>Crocinitomicaceae</taxon>
        <taxon>Fluviicola</taxon>
    </lineage>
</organism>
<gene>
    <name evidence="1" type="ordered locus">Fluta_2488</name>
</gene>
<dbReference type="eggNOG" id="COG4733">
    <property type="taxonomic scope" value="Bacteria"/>
</dbReference>
<evidence type="ECO:0000313" key="1">
    <source>
        <dbReference type="EMBL" id="AEA44473.1"/>
    </source>
</evidence>
<dbReference type="EMBL" id="CP002542">
    <property type="protein sequence ID" value="AEA44473.1"/>
    <property type="molecule type" value="Genomic_DNA"/>
</dbReference>
<protein>
    <recommendedName>
        <fullName evidence="3">Secretion system C-terminal sorting domain-containing protein</fullName>
    </recommendedName>
</protein>
<dbReference type="InterPro" id="IPR013783">
    <property type="entry name" value="Ig-like_fold"/>
</dbReference>
<reference evidence="2" key="2">
    <citation type="submission" date="2011-02" db="EMBL/GenBank/DDBJ databases">
        <title>The complete genome of Fluviicola taffensis DSM 16823.</title>
        <authorList>
            <consortium name="US DOE Joint Genome Institute (JGI-PGF)"/>
            <person name="Lucas S."/>
            <person name="Copeland A."/>
            <person name="Lapidus A."/>
            <person name="Bruce D."/>
            <person name="Goodwin L."/>
            <person name="Pitluck S."/>
            <person name="Kyrpides N."/>
            <person name="Mavromatis K."/>
            <person name="Ivanova N."/>
            <person name="Mikhailova N."/>
            <person name="Pagani I."/>
            <person name="Chertkov O."/>
            <person name="Detter J.C."/>
            <person name="Han C."/>
            <person name="Tapia R."/>
            <person name="Land M."/>
            <person name="Hauser L."/>
            <person name="Markowitz V."/>
            <person name="Cheng J.-F."/>
            <person name="Hugenholtz P."/>
            <person name="Woyke T."/>
            <person name="Wu D."/>
            <person name="Tindall B."/>
            <person name="Pomrenke H.G."/>
            <person name="Brambilla E."/>
            <person name="Klenk H.-P."/>
            <person name="Eisen J.A."/>
        </authorList>
    </citation>
    <scope>NUCLEOTIDE SEQUENCE [LARGE SCALE GENOMIC DNA]</scope>
    <source>
        <strain evidence="2">DSM 16823 / RW262 / RW262</strain>
    </source>
</reference>
<dbReference type="HOGENOM" id="CLU_760204_0_0_10"/>
<dbReference type="PANTHER" id="PTHR33683">
    <property type="entry name" value="1, PUTATIVE-RELATED"/>
    <property type="match status" value="1"/>
</dbReference>
<proteinExistence type="predicted"/>
<dbReference type="PANTHER" id="PTHR33683:SF46">
    <property type="entry name" value="SUSHI DOMAIN-CONTAINING PROTEIN"/>
    <property type="match status" value="1"/>
</dbReference>
<dbReference type="STRING" id="755732.Fluta_2488"/>
<evidence type="ECO:0008006" key="3">
    <source>
        <dbReference type="Google" id="ProtNLM"/>
    </source>
</evidence>
<sequence length="368" mass="40208" precursor="true">MFRFTIFTILTILCSVIIINQRAIAQCTLSGTSLATSYVSNNSNKGEMFNIVATNTVTILCFDLNLILGSNGSYEIYYKVGSYVGSESNAAAWTLIGSNPSIPCVGFDIPSPMDIPINIVIPAGQTYGFYITASDVAQTAAIRYTNNAGYTTIASDPNISIAGGIGKAYPFSTNFANRSFNGTVHYAPGNVLPVEFKDFTATAINQSVLLAWETESEKSNNYFEIERSTNGTHWQKLFTTKAISESSSPTSYQEVDANPLKGTSYYRLTQTDLDGKSYLLKTISWNQQPLIELNKLHLFPNPTTNFVSVSGESVELAELVVLNQIGQDITSQLKITAHSGYTVIDFSNQQKGVFILKSKTLAQILVKE</sequence>
<dbReference type="Gene3D" id="2.60.40.10">
    <property type="entry name" value="Immunoglobulins"/>
    <property type="match status" value="1"/>
</dbReference>
<keyword evidence="2" id="KW-1185">Reference proteome</keyword>